<dbReference type="SUPFAM" id="SSF103473">
    <property type="entry name" value="MFS general substrate transporter"/>
    <property type="match status" value="1"/>
</dbReference>
<dbReference type="InterPro" id="IPR036259">
    <property type="entry name" value="MFS_trans_sf"/>
</dbReference>
<dbReference type="Proteomes" id="UP000784294">
    <property type="component" value="Unassembled WGS sequence"/>
</dbReference>
<evidence type="ECO:0000313" key="3">
    <source>
        <dbReference type="EMBL" id="VEL15483.1"/>
    </source>
</evidence>
<feature type="region of interest" description="Disordered" evidence="1">
    <location>
        <begin position="96"/>
        <end position="116"/>
    </location>
</feature>
<keyword evidence="4" id="KW-1185">Reference proteome</keyword>
<evidence type="ECO:0000256" key="1">
    <source>
        <dbReference type="SAM" id="MobiDB-lite"/>
    </source>
</evidence>
<keyword evidence="2" id="KW-0472">Membrane</keyword>
<dbReference type="EMBL" id="CAAALY010024745">
    <property type="protein sequence ID" value="VEL15483.1"/>
    <property type="molecule type" value="Genomic_DNA"/>
</dbReference>
<keyword evidence="2" id="KW-0812">Transmembrane</keyword>
<evidence type="ECO:0000256" key="2">
    <source>
        <dbReference type="SAM" id="Phobius"/>
    </source>
</evidence>
<evidence type="ECO:0000313" key="4">
    <source>
        <dbReference type="Proteomes" id="UP000784294"/>
    </source>
</evidence>
<accession>A0A448WMP4</accession>
<reference evidence="3" key="1">
    <citation type="submission" date="2018-11" db="EMBL/GenBank/DDBJ databases">
        <authorList>
            <consortium name="Pathogen Informatics"/>
        </authorList>
    </citation>
    <scope>NUCLEOTIDE SEQUENCE</scope>
</reference>
<dbReference type="AlphaFoldDB" id="A0A448WMP4"/>
<keyword evidence="2" id="KW-1133">Transmembrane helix</keyword>
<gene>
    <name evidence="3" type="ORF">PXEA_LOCUS8923</name>
</gene>
<feature type="transmembrane region" description="Helical" evidence="2">
    <location>
        <begin position="53"/>
        <end position="75"/>
    </location>
</feature>
<organism evidence="3 4">
    <name type="scientific">Protopolystoma xenopodis</name>
    <dbReference type="NCBI Taxonomy" id="117903"/>
    <lineage>
        <taxon>Eukaryota</taxon>
        <taxon>Metazoa</taxon>
        <taxon>Spiralia</taxon>
        <taxon>Lophotrochozoa</taxon>
        <taxon>Platyhelminthes</taxon>
        <taxon>Monogenea</taxon>
        <taxon>Polyopisthocotylea</taxon>
        <taxon>Polystomatidea</taxon>
        <taxon>Polystomatidae</taxon>
        <taxon>Protopolystoma</taxon>
    </lineage>
</organism>
<sequence length="340" mass="35563">MGLSFIVTIGNVAEYFDVYRNFSLACISSGIGIGTTLMPLVTVISITGTNWRIGFITLASVYFHMMVICALSRPLPPPRQSPVRLICPTMVSVSSTGRSSMTTRGSVVAMPTGRGGRRISCSSAALANRTSTGPRSRIRTLSSSSGAAIHPPLTRRTSWTHTSLVTHELAHLRSRDGSNMLVESGGPGLPVPLGQPHPAGSMAFSSTAGYALGHPGNAPLSNVVVELASVTVTKSGAGPLSRSGPLGPIHTDQMTPGLARGGTGQGFPRGVAGIVAQTPAGRQAMLRAFARRSEVRVDPMALLPEPSHDLITVLGERAKQCLADTGLRYGTVLGILDKNY</sequence>
<proteinExistence type="predicted"/>
<protein>
    <submittedName>
        <fullName evidence="3">Uncharacterized protein</fullName>
    </submittedName>
</protein>
<feature type="transmembrane region" description="Helical" evidence="2">
    <location>
        <begin position="22"/>
        <end position="46"/>
    </location>
</feature>
<name>A0A448WMP4_9PLAT</name>
<feature type="compositionally biased region" description="Low complexity" evidence="1">
    <location>
        <begin position="96"/>
        <end position="106"/>
    </location>
</feature>
<comment type="caution">
    <text evidence="3">The sequence shown here is derived from an EMBL/GenBank/DDBJ whole genome shotgun (WGS) entry which is preliminary data.</text>
</comment>